<name>A0A5C3Q1W9_9AGAR</name>
<protein>
    <submittedName>
        <fullName evidence="1">Uncharacterized protein</fullName>
    </submittedName>
</protein>
<sequence>MLPGDGKKKAVVMLEKPVPAIKTRASVAEYITGVIDNTIVVTTLAIANPGLTSDVLKSESTVLFITEAKSQQGVSLPNHVAQTVTEMILDLPIILDDLRQQFIRGTLTNGHTWIFLTVEVDENQDRSKFWHSKPVT</sequence>
<proteinExistence type="predicted"/>
<gene>
    <name evidence="1" type="ORF">BDV98DRAFT_599201</name>
</gene>
<keyword evidence="2" id="KW-1185">Reference proteome</keyword>
<accession>A0A5C3Q1W9</accession>
<organism evidence="1 2">
    <name type="scientific">Pterulicium gracile</name>
    <dbReference type="NCBI Taxonomy" id="1884261"/>
    <lineage>
        <taxon>Eukaryota</taxon>
        <taxon>Fungi</taxon>
        <taxon>Dikarya</taxon>
        <taxon>Basidiomycota</taxon>
        <taxon>Agaricomycotina</taxon>
        <taxon>Agaricomycetes</taxon>
        <taxon>Agaricomycetidae</taxon>
        <taxon>Agaricales</taxon>
        <taxon>Pleurotineae</taxon>
        <taxon>Pterulaceae</taxon>
        <taxon>Pterulicium</taxon>
    </lineage>
</organism>
<evidence type="ECO:0000313" key="2">
    <source>
        <dbReference type="Proteomes" id="UP000305067"/>
    </source>
</evidence>
<dbReference type="EMBL" id="ML179026">
    <property type="protein sequence ID" value="TFK95049.1"/>
    <property type="molecule type" value="Genomic_DNA"/>
</dbReference>
<dbReference type="Proteomes" id="UP000305067">
    <property type="component" value="Unassembled WGS sequence"/>
</dbReference>
<dbReference type="AlphaFoldDB" id="A0A5C3Q1W9"/>
<dbReference type="OrthoDB" id="2720314at2759"/>
<evidence type="ECO:0000313" key="1">
    <source>
        <dbReference type="EMBL" id="TFK95049.1"/>
    </source>
</evidence>
<reference evidence="1 2" key="1">
    <citation type="journal article" date="2019" name="Nat. Ecol. Evol.">
        <title>Megaphylogeny resolves global patterns of mushroom evolution.</title>
        <authorList>
            <person name="Varga T."/>
            <person name="Krizsan K."/>
            <person name="Foldi C."/>
            <person name="Dima B."/>
            <person name="Sanchez-Garcia M."/>
            <person name="Sanchez-Ramirez S."/>
            <person name="Szollosi G.J."/>
            <person name="Szarkandi J.G."/>
            <person name="Papp V."/>
            <person name="Albert L."/>
            <person name="Andreopoulos W."/>
            <person name="Angelini C."/>
            <person name="Antonin V."/>
            <person name="Barry K.W."/>
            <person name="Bougher N.L."/>
            <person name="Buchanan P."/>
            <person name="Buyck B."/>
            <person name="Bense V."/>
            <person name="Catcheside P."/>
            <person name="Chovatia M."/>
            <person name="Cooper J."/>
            <person name="Damon W."/>
            <person name="Desjardin D."/>
            <person name="Finy P."/>
            <person name="Geml J."/>
            <person name="Haridas S."/>
            <person name="Hughes K."/>
            <person name="Justo A."/>
            <person name="Karasinski D."/>
            <person name="Kautmanova I."/>
            <person name="Kiss B."/>
            <person name="Kocsube S."/>
            <person name="Kotiranta H."/>
            <person name="LaButti K.M."/>
            <person name="Lechner B.E."/>
            <person name="Liimatainen K."/>
            <person name="Lipzen A."/>
            <person name="Lukacs Z."/>
            <person name="Mihaltcheva S."/>
            <person name="Morgado L.N."/>
            <person name="Niskanen T."/>
            <person name="Noordeloos M.E."/>
            <person name="Ohm R.A."/>
            <person name="Ortiz-Santana B."/>
            <person name="Ovrebo C."/>
            <person name="Racz N."/>
            <person name="Riley R."/>
            <person name="Savchenko A."/>
            <person name="Shiryaev A."/>
            <person name="Soop K."/>
            <person name="Spirin V."/>
            <person name="Szebenyi C."/>
            <person name="Tomsovsky M."/>
            <person name="Tulloss R.E."/>
            <person name="Uehling J."/>
            <person name="Grigoriev I.V."/>
            <person name="Vagvolgyi C."/>
            <person name="Papp T."/>
            <person name="Martin F.M."/>
            <person name="Miettinen O."/>
            <person name="Hibbett D.S."/>
            <person name="Nagy L.G."/>
        </authorList>
    </citation>
    <scope>NUCLEOTIDE SEQUENCE [LARGE SCALE GENOMIC DNA]</scope>
    <source>
        <strain evidence="1 2">CBS 309.79</strain>
    </source>
</reference>